<evidence type="ECO:0008006" key="4">
    <source>
        <dbReference type="Google" id="ProtNLM"/>
    </source>
</evidence>
<organism evidence="2 3">
    <name type="scientific">Thalassotalea euphylliae</name>
    <dbReference type="NCBI Taxonomy" id="1655234"/>
    <lineage>
        <taxon>Bacteria</taxon>
        <taxon>Pseudomonadati</taxon>
        <taxon>Pseudomonadota</taxon>
        <taxon>Gammaproteobacteria</taxon>
        <taxon>Alteromonadales</taxon>
        <taxon>Colwelliaceae</taxon>
        <taxon>Thalassotalea</taxon>
    </lineage>
</organism>
<name>A0A3E0TW04_9GAMM</name>
<keyword evidence="1" id="KW-0472">Membrane</keyword>
<dbReference type="OrthoDB" id="6227360at2"/>
<dbReference type="EMBL" id="QUOU01000001">
    <property type="protein sequence ID" value="REL28165.1"/>
    <property type="molecule type" value="Genomic_DNA"/>
</dbReference>
<reference evidence="2 3" key="1">
    <citation type="submission" date="2018-08" db="EMBL/GenBank/DDBJ databases">
        <title>Thalassotalea euphylliae genome.</title>
        <authorList>
            <person name="Summers S."/>
            <person name="Rice S.A."/>
            <person name="Freckelton M.L."/>
            <person name="Nedved B.T."/>
            <person name="Hadfield M.G."/>
        </authorList>
    </citation>
    <scope>NUCLEOTIDE SEQUENCE [LARGE SCALE GENOMIC DNA]</scope>
    <source>
        <strain evidence="2 3">H1</strain>
    </source>
</reference>
<accession>A0A3E0TW04</accession>
<proteinExistence type="predicted"/>
<dbReference type="Proteomes" id="UP000256478">
    <property type="component" value="Unassembled WGS sequence"/>
</dbReference>
<sequence>MRRQIAAEHKERTVFELIIIGVLIALLMANFLHSFLKQEGSISEAGFRALGNRFTTQVHAIHGQWLMDGQPSVVKLRDSQGQINQVTVNRFGWPDGDSCEHIWLQVLEMPMSLLNQPISALALNTQSPENNARAVQRVCRYYFSENQYFDYQRHSGKVLL</sequence>
<evidence type="ECO:0000256" key="1">
    <source>
        <dbReference type="SAM" id="Phobius"/>
    </source>
</evidence>
<feature type="transmembrane region" description="Helical" evidence="1">
    <location>
        <begin position="12"/>
        <end position="32"/>
    </location>
</feature>
<gene>
    <name evidence="2" type="ORF">DXX93_17410</name>
</gene>
<keyword evidence="1" id="KW-0812">Transmembrane</keyword>
<comment type="caution">
    <text evidence="2">The sequence shown here is derived from an EMBL/GenBank/DDBJ whole genome shotgun (WGS) entry which is preliminary data.</text>
</comment>
<keyword evidence="1" id="KW-1133">Transmembrane helix</keyword>
<protein>
    <recommendedName>
        <fullName evidence="4">MSHA biogenesis protein MshF</fullName>
    </recommendedName>
</protein>
<dbReference type="RefSeq" id="WP_116009217.1">
    <property type="nucleotide sequence ID" value="NZ_QUOU01000001.1"/>
</dbReference>
<evidence type="ECO:0000313" key="2">
    <source>
        <dbReference type="EMBL" id="REL28165.1"/>
    </source>
</evidence>
<evidence type="ECO:0000313" key="3">
    <source>
        <dbReference type="Proteomes" id="UP000256478"/>
    </source>
</evidence>
<dbReference type="AlphaFoldDB" id="A0A3E0TW04"/>